<feature type="non-terminal residue" evidence="9">
    <location>
        <position position="1"/>
    </location>
</feature>
<dbReference type="InterPro" id="IPR016817">
    <property type="entry name" value="MannP-dilichol_defect-1"/>
</dbReference>
<evidence type="ECO:0000256" key="5">
    <source>
        <dbReference type="ARBA" id="ARBA00022989"/>
    </source>
</evidence>
<feature type="transmembrane region" description="Helical" evidence="8">
    <location>
        <begin position="219"/>
        <end position="240"/>
    </location>
</feature>
<feature type="transmembrane region" description="Helical" evidence="8">
    <location>
        <begin position="79"/>
        <end position="99"/>
    </location>
</feature>
<accession>A0A267F4Y6</accession>
<keyword evidence="4" id="KW-0677">Repeat</keyword>
<keyword evidence="2" id="KW-0813">Transport</keyword>
<evidence type="ECO:0000256" key="4">
    <source>
        <dbReference type="ARBA" id="ARBA00022737"/>
    </source>
</evidence>
<dbReference type="SMART" id="SM00679">
    <property type="entry name" value="CTNS"/>
    <property type="match status" value="2"/>
</dbReference>
<comment type="subcellular location">
    <subcellularLocation>
        <location evidence="1">Membrane</location>
        <topology evidence="1">Multi-pass membrane protein</topology>
    </subcellularLocation>
</comment>
<protein>
    <recommendedName>
        <fullName evidence="11">Mannose-P-dolichol utilization defect 1 protein homolog</fullName>
    </recommendedName>
</protein>
<keyword evidence="6 8" id="KW-0472">Membrane</keyword>
<evidence type="ECO:0008006" key="11">
    <source>
        <dbReference type="Google" id="ProtNLM"/>
    </source>
</evidence>
<dbReference type="OrthoDB" id="271506at2759"/>
<proteinExistence type="inferred from homology"/>
<keyword evidence="10" id="KW-1185">Reference proteome</keyword>
<dbReference type="Gene3D" id="1.20.1280.290">
    <property type="match status" value="2"/>
</dbReference>
<evidence type="ECO:0000256" key="7">
    <source>
        <dbReference type="ARBA" id="ARBA00038475"/>
    </source>
</evidence>
<dbReference type="PANTHER" id="PTHR12226">
    <property type="entry name" value="MANNOSE-P-DOLICHOL UTILIZATION DEFECT 1 LEC35 -RELATED"/>
    <property type="match status" value="1"/>
</dbReference>
<dbReference type="Proteomes" id="UP000215902">
    <property type="component" value="Unassembled WGS sequence"/>
</dbReference>
<evidence type="ECO:0000313" key="10">
    <source>
        <dbReference type="Proteomes" id="UP000215902"/>
    </source>
</evidence>
<comment type="caution">
    <text evidence="9">The sequence shown here is derived from an EMBL/GenBank/DDBJ whole genome shotgun (WGS) entry which is preliminary data.</text>
</comment>
<dbReference type="Pfam" id="PF04193">
    <property type="entry name" value="PQ-loop"/>
    <property type="match status" value="2"/>
</dbReference>
<evidence type="ECO:0000256" key="8">
    <source>
        <dbReference type="SAM" id="Phobius"/>
    </source>
</evidence>
<evidence type="ECO:0000256" key="2">
    <source>
        <dbReference type="ARBA" id="ARBA00022448"/>
    </source>
</evidence>
<name>A0A267F4Y6_9PLAT</name>
<feature type="transmembrane region" description="Helical" evidence="8">
    <location>
        <begin position="111"/>
        <end position="128"/>
    </location>
</feature>
<organism evidence="9 10">
    <name type="scientific">Macrostomum lignano</name>
    <dbReference type="NCBI Taxonomy" id="282301"/>
    <lineage>
        <taxon>Eukaryota</taxon>
        <taxon>Metazoa</taxon>
        <taxon>Spiralia</taxon>
        <taxon>Lophotrochozoa</taxon>
        <taxon>Platyhelminthes</taxon>
        <taxon>Rhabditophora</taxon>
        <taxon>Macrostomorpha</taxon>
        <taxon>Macrostomida</taxon>
        <taxon>Macrostomidae</taxon>
        <taxon>Macrostomum</taxon>
    </lineage>
</organism>
<reference evidence="9 10" key="1">
    <citation type="submission" date="2017-06" db="EMBL/GenBank/DDBJ databases">
        <title>A platform for efficient transgenesis in Macrostomum lignano, a flatworm model organism for stem cell research.</title>
        <authorList>
            <person name="Berezikov E."/>
        </authorList>
    </citation>
    <scope>NUCLEOTIDE SEQUENCE [LARGE SCALE GENOMIC DNA]</scope>
    <source>
        <strain evidence="9">DV1</strain>
        <tissue evidence="9">Whole organism</tissue>
    </source>
</reference>
<evidence type="ECO:0000256" key="6">
    <source>
        <dbReference type="ARBA" id="ARBA00023136"/>
    </source>
</evidence>
<keyword evidence="5 8" id="KW-1133">Transmembrane helix</keyword>
<evidence type="ECO:0000256" key="1">
    <source>
        <dbReference type="ARBA" id="ARBA00004141"/>
    </source>
</evidence>
<dbReference type="FunFam" id="1.20.1280.290:FF:000006">
    <property type="entry name" value="mannose-P-dolichol utilization defect 1 protein"/>
    <property type="match status" value="1"/>
</dbReference>
<comment type="similarity">
    <text evidence="7">Belongs to the MPDU1 (TC 2.A.43.3) family.</text>
</comment>
<dbReference type="EMBL" id="NIVC01001372">
    <property type="protein sequence ID" value="PAA68763.1"/>
    <property type="molecule type" value="Genomic_DNA"/>
</dbReference>
<feature type="transmembrane region" description="Helical" evidence="8">
    <location>
        <begin position="51"/>
        <end position="72"/>
    </location>
</feature>
<evidence type="ECO:0000256" key="3">
    <source>
        <dbReference type="ARBA" id="ARBA00022692"/>
    </source>
</evidence>
<gene>
    <name evidence="9" type="ORF">BOX15_Mlig013572g2</name>
</gene>
<dbReference type="AlphaFoldDB" id="A0A267F4Y6"/>
<sequence length="251" mass="27696">LVATVTKVNKMTAIFRQLFSMAVSEHCYDTMFQSGHLFDIACLKLLITKGLGYGIILGSIVVKLPQIIKIFASRSSRGLSFAANLLELVAISATASYGWRRGFPFSAYGEGLFMAFQTSLIAFLTLFYSGQAVRGWGFLTLYALIMAYLMSPRAPFSWLQLLQTGSVPLTASGKLWQAWYNYRNSSTGQLSLITCLLLFLGSVARIFTSVQETGDQLVVVMYTVSTACNGIILAQISYYWNADRAARSKAE</sequence>
<dbReference type="GO" id="GO:0016020">
    <property type="term" value="C:membrane"/>
    <property type="evidence" value="ECO:0007669"/>
    <property type="project" value="UniProtKB-SubCell"/>
</dbReference>
<dbReference type="GO" id="GO:0009312">
    <property type="term" value="P:oligosaccharide biosynthetic process"/>
    <property type="evidence" value="ECO:0007669"/>
    <property type="project" value="TreeGrafter"/>
</dbReference>
<keyword evidence="3 8" id="KW-0812">Transmembrane</keyword>
<feature type="transmembrane region" description="Helical" evidence="8">
    <location>
        <begin position="135"/>
        <end position="151"/>
    </location>
</feature>
<dbReference type="STRING" id="282301.A0A267F4Y6"/>
<dbReference type="InterPro" id="IPR006603">
    <property type="entry name" value="PQ-loop_rpt"/>
</dbReference>
<feature type="transmembrane region" description="Helical" evidence="8">
    <location>
        <begin position="188"/>
        <end position="207"/>
    </location>
</feature>
<evidence type="ECO:0000313" key="9">
    <source>
        <dbReference type="EMBL" id="PAA68763.1"/>
    </source>
</evidence>
<dbReference type="PIRSF" id="PIRSF023381">
    <property type="entry name" value="MannP-dilichol_defect-1p"/>
    <property type="match status" value="1"/>
</dbReference>
<dbReference type="PANTHER" id="PTHR12226:SF2">
    <property type="entry name" value="MANNOSE-P-DOLICHOL UTILIZATION DEFECT 1 PROTEIN"/>
    <property type="match status" value="1"/>
</dbReference>